<name>A0A8S5NFH6_9CAUD</name>
<proteinExistence type="predicted"/>
<sequence>MTDTLAHYGVKGMHWGVRREGTRGSTPPSARAPKSQSLLPGKKKAKAADHEEEDSPKRPMTEAELRSAINRIKLEREYANLMAPPPKEKSEMRKIAEAVVKDSVKAAGTKVLTGALTNVMTNVLPPGLREAPKKSKTDEVAEKVLKGLKGDQKKGKGDDAPPPKEKPKPGPKHPSPGGEPTPAPSGSGGGRPFPPPPNNGSSGRGGGRESGGNPFRRRKKTSGSSQPPPVRVPDATVRPKPTTPESHALPSPGSASQGRPGHSGSGRSYDNDASNADRRGGSAEQGRPGSTGKRKKRRFGFGHEDLDGIVVDILGDID</sequence>
<protein>
    <submittedName>
        <fullName evidence="2">Uncharacterized protein</fullName>
    </submittedName>
</protein>
<feature type="compositionally biased region" description="Basic and acidic residues" evidence="1">
    <location>
        <begin position="55"/>
        <end position="64"/>
    </location>
</feature>
<feature type="region of interest" description="Disordered" evidence="1">
    <location>
        <begin position="124"/>
        <end position="305"/>
    </location>
</feature>
<organism evidence="2">
    <name type="scientific">Siphoviridae sp. ctHEr2</name>
    <dbReference type="NCBI Taxonomy" id="2826229"/>
    <lineage>
        <taxon>Viruses</taxon>
        <taxon>Duplodnaviria</taxon>
        <taxon>Heunggongvirae</taxon>
        <taxon>Uroviricota</taxon>
        <taxon>Caudoviricetes</taxon>
    </lineage>
</organism>
<dbReference type="Pfam" id="PF23847">
    <property type="entry name" value="DUF7211"/>
    <property type="match status" value="1"/>
</dbReference>
<feature type="compositionally biased region" description="Polar residues" evidence="1">
    <location>
        <begin position="23"/>
        <end position="38"/>
    </location>
</feature>
<feature type="compositionally biased region" description="Basic and acidic residues" evidence="1">
    <location>
        <begin position="130"/>
        <end position="168"/>
    </location>
</feature>
<dbReference type="InterPro" id="IPR055635">
    <property type="entry name" value="DUF7211"/>
</dbReference>
<reference evidence="2" key="1">
    <citation type="journal article" date="2021" name="Proc. Natl. Acad. Sci. U.S.A.">
        <title>A Catalog of Tens of Thousands of Viruses from Human Metagenomes Reveals Hidden Associations with Chronic Diseases.</title>
        <authorList>
            <person name="Tisza M.J."/>
            <person name="Buck C.B."/>
        </authorList>
    </citation>
    <scope>NUCLEOTIDE SEQUENCE</scope>
    <source>
        <strain evidence="2">CtHEr2</strain>
    </source>
</reference>
<feature type="region of interest" description="Disordered" evidence="1">
    <location>
        <begin position="1"/>
        <end position="64"/>
    </location>
</feature>
<dbReference type="EMBL" id="BK015152">
    <property type="protein sequence ID" value="DAD93066.1"/>
    <property type="molecule type" value="Genomic_DNA"/>
</dbReference>
<evidence type="ECO:0000313" key="2">
    <source>
        <dbReference type="EMBL" id="DAD93066.1"/>
    </source>
</evidence>
<accession>A0A8S5NFH6</accession>
<evidence type="ECO:0000256" key="1">
    <source>
        <dbReference type="SAM" id="MobiDB-lite"/>
    </source>
</evidence>
<feature type="compositionally biased region" description="Pro residues" evidence="1">
    <location>
        <begin position="172"/>
        <end position="183"/>
    </location>
</feature>
<feature type="compositionally biased region" description="Polar residues" evidence="1">
    <location>
        <begin position="265"/>
        <end position="274"/>
    </location>
</feature>